<keyword evidence="5 7" id="KW-1133">Transmembrane helix</keyword>
<feature type="transmembrane region" description="Helical" evidence="7">
    <location>
        <begin position="12"/>
        <end position="31"/>
    </location>
</feature>
<dbReference type="Proteomes" id="UP000230423">
    <property type="component" value="Unassembled WGS sequence"/>
</dbReference>
<evidence type="ECO:0000256" key="4">
    <source>
        <dbReference type="ARBA" id="ARBA00022692"/>
    </source>
</evidence>
<dbReference type="Gene3D" id="1.20.1250.20">
    <property type="entry name" value="MFS general substrate transporter like domains"/>
    <property type="match status" value="1"/>
</dbReference>
<keyword evidence="9" id="KW-1185">Reference proteome</keyword>
<proteinExistence type="inferred from homology"/>
<keyword evidence="6 7" id="KW-0472">Membrane</keyword>
<dbReference type="OrthoDB" id="5815273at2759"/>
<name>A0A2G9UI30_TELCI</name>
<dbReference type="GO" id="GO:0016020">
    <property type="term" value="C:membrane"/>
    <property type="evidence" value="ECO:0007669"/>
    <property type="project" value="UniProtKB-SubCell"/>
</dbReference>
<evidence type="ECO:0008006" key="10">
    <source>
        <dbReference type="Google" id="ProtNLM"/>
    </source>
</evidence>
<evidence type="ECO:0000256" key="7">
    <source>
        <dbReference type="SAM" id="Phobius"/>
    </source>
</evidence>
<feature type="transmembrane region" description="Helical" evidence="7">
    <location>
        <begin position="37"/>
        <end position="57"/>
    </location>
</feature>
<feature type="transmembrane region" description="Helical" evidence="7">
    <location>
        <begin position="114"/>
        <end position="134"/>
    </location>
</feature>
<keyword evidence="3" id="KW-0813">Transport</keyword>
<protein>
    <recommendedName>
        <fullName evidence="10">Major facilitator superfamily (MFS) profile domain-containing protein</fullName>
    </recommendedName>
</protein>
<dbReference type="SUPFAM" id="SSF103473">
    <property type="entry name" value="MFS general substrate transporter"/>
    <property type="match status" value="1"/>
</dbReference>
<dbReference type="PANTHER" id="PTHR23511">
    <property type="entry name" value="SYNAPTIC VESICLE GLYCOPROTEIN 2"/>
    <property type="match status" value="1"/>
</dbReference>
<evidence type="ECO:0000256" key="5">
    <source>
        <dbReference type="ARBA" id="ARBA00022989"/>
    </source>
</evidence>
<evidence type="ECO:0000256" key="1">
    <source>
        <dbReference type="ARBA" id="ARBA00004141"/>
    </source>
</evidence>
<gene>
    <name evidence="8" type="ORF">TELCIR_08258</name>
</gene>
<sequence>MENIPKKHRMWINMAITWSPNMLPFAAMAWLTGEWRSLALVNAIVCIPGLVFCFLCIHESPRWLIQRGKVVQAQEIMRREFGISKEGLIHENLHDVVRGEYELMLRADSQKRRYSFYHLFCSPKLATTTIVLAFS</sequence>
<keyword evidence="4 7" id="KW-0812">Transmembrane</keyword>
<comment type="similarity">
    <text evidence="2">Belongs to the major facilitator superfamily.</text>
</comment>
<evidence type="ECO:0000256" key="2">
    <source>
        <dbReference type="ARBA" id="ARBA00008335"/>
    </source>
</evidence>
<accession>A0A2G9UI30</accession>
<evidence type="ECO:0000256" key="3">
    <source>
        <dbReference type="ARBA" id="ARBA00022448"/>
    </source>
</evidence>
<organism evidence="8 9">
    <name type="scientific">Teladorsagia circumcincta</name>
    <name type="common">Brown stomach worm</name>
    <name type="synonym">Ostertagia circumcincta</name>
    <dbReference type="NCBI Taxonomy" id="45464"/>
    <lineage>
        <taxon>Eukaryota</taxon>
        <taxon>Metazoa</taxon>
        <taxon>Ecdysozoa</taxon>
        <taxon>Nematoda</taxon>
        <taxon>Chromadorea</taxon>
        <taxon>Rhabditida</taxon>
        <taxon>Rhabditina</taxon>
        <taxon>Rhabditomorpha</taxon>
        <taxon>Strongyloidea</taxon>
        <taxon>Trichostrongylidae</taxon>
        <taxon>Teladorsagia</taxon>
    </lineage>
</organism>
<dbReference type="GO" id="GO:0022857">
    <property type="term" value="F:transmembrane transporter activity"/>
    <property type="evidence" value="ECO:0007669"/>
    <property type="project" value="InterPro"/>
</dbReference>
<dbReference type="EMBL" id="KZ346470">
    <property type="protein sequence ID" value="PIO69908.1"/>
    <property type="molecule type" value="Genomic_DNA"/>
</dbReference>
<dbReference type="PANTHER" id="PTHR23511:SF34">
    <property type="entry name" value="SYNAPTIC VESICLE GLYCOPROTEIN 2"/>
    <property type="match status" value="1"/>
</dbReference>
<dbReference type="InterPro" id="IPR005828">
    <property type="entry name" value="MFS_sugar_transport-like"/>
</dbReference>
<reference evidence="8 9" key="1">
    <citation type="submission" date="2015-09" db="EMBL/GenBank/DDBJ databases">
        <title>Draft genome of the parasitic nematode Teladorsagia circumcincta isolate WARC Sus (inbred).</title>
        <authorList>
            <person name="Mitreva M."/>
        </authorList>
    </citation>
    <scope>NUCLEOTIDE SEQUENCE [LARGE SCALE GENOMIC DNA]</scope>
    <source>
        <strain evidence="8 9">S</strain>
    </source>
</reference>
<evidence type="ECO:0000313" key="8">
    <source>
        <dbReference type="EMBL" id="PIO69908.1"/>
    </source>
</evidence>
<dbReference type="AlphaFoldDB" id="A0A2G9UI30"/>
<dbReference type="InterPro" id="IPR036259">
    <property type="entry name" value="MFS_trans_sf"/>
</dbReference>
<comment type="subcellular location">
    <subcellularLocation>
        <location evidence="1">Membrane</location>
        <topology evidence="1">Multi-pass membrane protein</topology>
    </subcellularLocation>
</comment>
<dbReference type="Pfam" id="PF00083">
    <property type="entry name" value="Sugar_tr"/>
    <property type="match status" value="1"/>
</dbReference>
<evidence type="ECO:0000313" key="9">
    <source>
        <dbReference type="Proteomes" id="UP000230423"/>
    </source>
</evidence>
<evidence type="ECO:0000256" key="6">
    <source>
        <dbReference type="ARBA" id="ARBA00023136"/>
    </source>
</evidence>